<reference evidence="1" key="2">
    <citation type="submission" date="2021-02" db="EMBL/GenBank/DDBJ databases">
        <title>Aspergillus puulaauensis MK2 genome sequence.</title>
        <authorList>
            <person name="Futagami T."/>
            <person name="Mori K."/>
            <person name="Kadooka C."/>
            <person name="Tanaka T."/>
        </authorList>
    </citation>
    <scope>NUCLEOTIDE SEQUENCE</scope>
    <source>
        <strain evidence="1">MK2</strain>
    </source>
</reference>
<accession>A0A7R7XSZ8</accession>
<sequence>MAAKMGSAQLGSLARLPPELRLSVYENAVSSGTAPALMRASRAIYNEIKPRIYDTIDIHVYPVLGDPFIRVSFRRLANASWYFMEESDCFRGRGGLHDIPYNSFKNTRVNIYARDQKSLGQLAYLWVKIEDFVGILWTQRTLKNTRLELNLCPYKGHVWTTPQQQNLEELRASYLRNPLPPSKTRPNPFLIVPSPRWDTDFFWIPFTRLYKRPNCQKQLSDGTAHNLKELIWSIQAFLGSAADVVQEREAEWLRSRVLTWRTLKYVQCGGPLPPSLTVPMMNAESEPECLAMYLPPVLKLLLGPKSVGKGRC</sequence>
<dbReference type="RefSeq" id="XP_041558582.1">
    <property type="nucleotide sequence ID" value="XM_041706170.1"/>
</dbReference>
<dbReference type="GeneID" id="64976393"/>
<gene>
    <name evidence="1" type="ORF">APUU_51099S</name>
</gene>
<name>A0A7R7XSZ8_9EURO</name>
<keyword evidence="2" id="KW-1185">Reference proteome</keyword>
<evidence type="ECO:0000313" key="2">
    <source>
        <dbReference type="Proteomes" id="UP000654913"/>
    </source>
</evidence>
<evidence type="ECO:0008006" key="3">
    <source>
        <dbReference type="Google" id="ProtNLM"/>
    </source>
</evidence>
<dbReference type="AlphaFoldDB" id="A0A7R7XSZ8"/>
<dbReference type="EMBL" id="AP024447">
    <property type="protein sequence ID" value="BCS26388.1"/>
    <property type="molecule type" value="Genomic_DNA"/>
</dbReference>
<organism evidence="1 2">
    <name type="scientific">Aspergillus puulaauensis</name>
    <dbReference type="NCBI Taxonomy" id="1220207"/>
    <lineage>
        <taxon>Eukaryota</taxon>
        <taxon>Fungi</taxon>
        <taxon>Dikarya</taxon>
        <taxon>Ascomycota</taxon>
        <taxon>Pezizomycotina</taxon>
        <taxon>Eurotiomycetes</taxon>
        <taxon>Eurotiomycetidae</taxon>
        <taxon>Eurotiales</taxon>
        <taxon>Aspergillaceae</taxon>
        <taxon>Aspergillus</taxon>
    </lineage>
</organism>
<dbReference type="Proteomes" id="UP000654913">
    <property type="component" value="Chromosome 5"/>
</dbReference>
<reference evidence="1" key="1">
    <citation type="submission" date="2021-01" db="EMBL/GenBank/DDBJ databases">
        <authorList>
            <consortium name="Aspergillus puulaauensis MK2 genome sequencing consortium"/>
            <person name="Kazuki M."/>
            <person name="Futagami T."/>
        </authorList>
    </citation>
    <scope>NUCLEOTIDE SEQUENCE</scope>
    <source>
        <strain evidence="1">MK2</strain>
    </source>
</reference>
<dbReference type="OrthoDB" id="3940621at2759"/>
<dbReference type="KEGG" id="apuu:APUU_51099S"/>
<evidence type="ECO:0000313" key="1">
    <source>
        <dbReference type="EMBL" id="BCS26388.1"/>
    </source>
</evidence>
<proteinExistence type="predicted"/>
<protein>
    <recommendedName>
        <fullName evidence="3">F-box domain-containing protein</fullName>
    </recommendedName>
</protein>